<dbReference type="RefSeq" id="WP_102843374.1">
    <property type="nucleotide sequence ID" value="NZ_PDZR01000007.1"/>
</dbReference>
<evidence type="ECO:0000313" key="3">
    <source>
        <dbReference type="EMBL" id="PNG26492.1"/>
    </source>
</evidence>
<sequence>MLAPSLLRPVRKATAFLVLSIGLAGGGAAWAGDCNQDIATLTQKRQGIIDQLNSLAKGSKTHQLDPASSCPKLKALAGAERQLVDYFTKNKEWCNVPDTAIENITASSQKTGAVATQACKIAEQMKKAQEQQATGGGLPQGQKLPTGPL</sequence>
<accession>A0A2J7TIA1</accession>
<proteinExistence type="predicted"/>
<dbReference type="Proteomes" id="UP000236286">
    <property type="component" value="Unassembled WGS sequence"/>
</dbReference>
<organism evidence="3 4">
    <name type="scientific">Methylocella silvestris</name>
    <dbReference type="NCBI Taxonomy" id="199596"/>
    <lineage>
        <taxon>Bacteria</taxon>
        <taxon>Pseudomonadati</taxon>
        <taxon>Pseudomonadota</taxon>
        <taxon>Alphaproteobacteria</taxon>
        <taxon>Hyphomicrobiales</taxon>
        <taxon>Beijerinckiaceae</taxon>
        <taxon>Methylocella</taxon>
    </lineage>
</organism>
<evidence type="ECO:0000313" key="4">
    <source>
        <dbReference type="Proteomes" id="UP000236286"/>
    </source>
</evidence>
<dbReference type="AlphaFoldDB" id="A0A2J7TIA1"/>
<feature type="chain" id="PRO_5014382856" evidence="2">
    <location>
        <begin position="32"/>
        <end position="149"/>
    </location>
</feature>
<protein>
    <submittedName>
        <fullName evidence="3">Uncharacterized protein</fullName>
    </submittedName>
</protein>
<dbReference type="OrthoDB" id="8019615at2"/>
<evidence type="ECO:0000256" key="1">
    <source>
        <dbReference type="SAM" id="MobiDB-lite"/>
    </source>
</evidence>
<dbReference type="EMBL" id="PDZR01000007">
    <property type="protein sequence ID" value="PNG26492.1"/>
    <property type="molecule type" value="Genomic_DNA"/>
</dbReference>
<feature type="region of interest" description="Disordered" evidence="1">
    <location>
        <begin position="125"/>
        <end position="149"/>
    </location>
</feature>
<evidence type="ECO:0000256" key="2">
    <source>
        <dbReference type="SAM" id="SignalP"/>
    </source>
</evidence>
<gene>
    <name evidence="3" type="ORF">CR492_08605</name>
</gene>
<keyword evidence="2" id="KW-0732">Signal</keyword>
<name>A0A2J7TIA1_METSI</name>
<feature type="signal peptide" evidence="2">
    <location>
        <begin position="1"/>
        <end position="31"/>
    </location>
</feature>
<reference evidence="3 4" key="1">
    <citation type="submission" date="2017-10" db="EMBL/GenBank/DDBJ databases">
        <title>Genome announcement of Methylocella silvestris TVC from permafrost.</title>
        <authorList>
            <person name="Wang J."/>
            <person name="Geng K."/>
            <person name="Ul-Haque F."/>
            <person name="Crombie A.T."/>
            <person name="Street L.E."/>
            <person name="Wookey P.A."/>
            <person name="Murrell J.C."/>
            <person name="Pratscher J."/>
        </authorList>
    </citation>
    <scope>NUCLEOTIDE SEQUENCE [LARGE SCALE GENOMIC DNA]</scope>
    <source>
        <strain evidence="3 4">TVC</strain>
    </source>
</reference>
<comment type="caution">
    <text evidence="3">The sequence shown here is derived from an EMBL/GenBank/DDBJ whole genome shotgun (WGS) entry which is preliminary data.</text>
</comment>